<dbReference type="EMBL" id="NIVC01002900">
    <property type="protein sequence ID" value="PAA54484.1"/>
    <property type="molecule type" value="Genomic_DNA"/>
</dbReference>
<dbReference type="AlphaFoldDB" id="A0A267E0N2"/>
<keyword evidence="4" id="KW-1185">Reference proteome</keyword>
<feature type="domain" description="Ubiquitin-like" evidence="2">
    <location>
        <begin position="187"/>
        <end position="262"/>
    </location>
</feature>
<reference evidence="3 4" key="1">
    <citation type="submission" date="2017-06" db="EMBL/GenBank/DDBJ databases">
        <title>A platform for efficient transgenesis in Macrostomum lignano, a flatworm model organism for stem cell research.</title>
        <authorList>
            <person name="Berezikov E."/>
        </authorList>
    </citation>
    <scope>NUCLEOTIDE SEQUENCE [LARGE SCALE GENOMIC DNA]</scope>
    <source>
        <strain evidence="3">DV1</strain>
        <tissue evidence="3">Whole organism</tissue>
    </source>
</reference>
<dbReference type="Proteomes" id="UP000215902">
    <property type="component" value="Unassembled WGS sequence"/>
</dbReference>
<evidence type="ECO:0000313" key="4">
    <source>
        <dbReference type="Proteomes" id="UP000215902"/>
    </source>
</evidence>
<dbReference type="STRING" id="282301.A0A267E0N2"/>
<dbReference type="InterPro" id="IPR032752">
    <property type="entry name" value="DC-UbP/UBTD2_N"/>
</dbReference>
<dbReference type="OrthoDB" id="1640476at2759"/>
<organism evidence="3 4">
    <name type="scientific">Macrostomum lignano</name>
    <dbReference type="NCBI Taxonomy" id="282301"/>
    <lineage>
        <taxon>Eukaryota</taxon>
        <taxon>Metazoa</taxon>
        <taxon>Spiralia</taxon>
        <taxon>Lophotrochozoa</taxon>
        <taxon>Platyhelminthes</taxon>
        <taxon>Rhabditophora</taxon>
        <taxon>Macrostomorpha</taxon>
        <taxon>Macrostomida</taxon>
        <taxon>Macrostomidae</taxon>
        <taxon>Macrostomum</taxon>
    </lineage>
</organism>
<dbReference type="PROSITE" id="PS50053">
    <property type="entry name" value="UBIQUITIN_2"/>
    <property type="match status" value="1"/>
</dbReference>
<dbReference type="Gene3D" id="1.20.225.20">
    <property type="entry name" value="Ub domain-containing protein, DC-UbP/UBTD2, N-terminal domain"/>
    <property type="match status" value="1"/>
</dbReference>
<dbReference type="InterPro" id="IPR029071">
    <property type="entry name" value="Ubiquitin-like_domsf"/>
</dbReference>
<proteinExistence type="predicted"/>
<name>A0A267E0N2_9PLAT</name>
<comment type="caution">
    <text evidence="3">The sequence shown here is derived from an EMBL/GenBank/DDBJ whole genome shotgun (WGS) entry which is preliminary data.</text>
</comment>
<dbReference type="InterPro" id="IPR000626">
    <property type="entry name" value="Ubiquitin-like_dom"/>
</dbReference>
<evidence type="ECO:0000259" key="2">
    <source>
        <dbReference type="PROSITE" id="PS50053"/>
    </source>
</evidence>
<protein>
    <recommendedName>
        <fullName evidence="2">Ubiquitin-like domain-containing protein</fullName>
    </recommendedName>
</protein>
<evidence type="ECO:0000256" key="1">
    <source>
        <dbReference type="SAM" id="MobiDB-lite"/>
    </source>
</evidence>
<feature type="region of interest" description="Disordered" evidence="1">
    <location>
        <begin position="162"/>
        <end position="183"/>
    </location>
</feature>
<sequence>MGNCLRGNAEEDVDLSQRSLRSTRAQVLRQRSANSRHQQPQQPLVAKNFPLRRERIRWNSEQPLTDSQLRSKRDEFWDTAPAFEGRKEIWDALKAAAAALESGDHELAQAIVSGAGVTLPHGLLTDCYDELGSRYQLPLYVLAAPVNLISSPAAAGAAALDGSADASCPDADGDSATSDSTPRQQQVLLNLRLSDGRELSLPVQPDDTIQRAKRLLERRTGCSADGQRWFCYGNLLADRIRVRDCTIPRGFVVQVIVRQSSAPPPVTD</sequence>
<gene>
    <name evidence="3" type="ORF">BOX15_Mlig034324g1</name>
</gene>
<dbReference type="InterPro" id="IPR039869">
    <property type="entry name" value="UBTD1/2"/>
</dbReference>
<dbReference type="Pfam" id="PF16455">
    <property type="entry name" value="UBD"/>
    <property type="match status" value="1"/>
</dbReference>
<evidence type="ECO:0000313" key="3">
    <source>
        <dbReference type="EMBL" id="PAA54484.1"/>
    </source>
</evidence>
<dbReference type="SUPFAM" id="SSF54236">
    <property type="entry name" value="Ubiquitin-like"/>
    <property type="match status" value="1"/>
</dbReference>
<dbReference type="Gene3D" id="3.10.20.90">
    <property type="entry name" value="Phosphatidylinositol 3-kinase Catalytic Subunit, Chain A, domain 1"/>
    <property type="match status" value="1"/>
</dbReference>
<dbReference type="PANTHER" id="PTHR13609">
    <property type="entry name" value="UBIQUITIN DOMAIN CONTAINING 1 PROTEIN-RELATED"/>
    <property type="match status" value="1"/>
</dbReference>
<dbReference type="Pfam" id="PF00240">
    <property type="entry name" value="ubiquitin"/>
    <property type="match status" value="1"/>
</dbReference>
<accession>A0A267E0N2</accession>
<dbReference type="InterPro" id="IPR038169">
    <property type="entry name" value="DC-UbP/UBTD2_N_sf"/>
</dbReference>